<keyword evidence="4" id="KW-0328">Glycosyltransferase</keyword>
<accession>A0AA90Q2W0</accession>
<dbReference type="InterPro" id="IPR001173">
    <property type="entry name" value="Glyco_trans_2-like"/>
</dbReference>
<reference evidence="4 6" key="1">
    <citation type="submission" date="2023-07" db="EMBL/GenBank/DDBJ databases">
        <title>Unpublished Manusciprt.</title>
        <authorList>
            <person name="Aydin F."/>
            <person name="Tarhane S."/>
            <person name="Saticioglu I.B."/>
            <person name="Karakaya E."/>
            <person name="Abay S."/>
            <person name="Guran O."/>
            <person name="Bozkurt E."/>
            <person name="Uzum N."/>
            <person name="Olgun K."/>
            <person name="Jablonski D."/>
        </authorList>
    </citation>
    <scope>NUCLEOTIDE SEQUENCE</scope>
    <source>
        <strain evidence="6">faydin-H75</strain>
        <strain evidence="4">Faydin-H76</strain>
    </source>
</reference>
<keyword evidence="1" id="KW-1133">Transmembrane helix</keyword>
<dbReference type="Pfam" id="PF00535">
    <property type="entry name" value="Glycos_transf_2"/>
    <property type="match status" value="1"/>
</dbReference>
<proteinExistence type="predicted"/>
<keyword evidence="1" id="KW-0472">Membrane</keyword>
<dbReference type="InterPro" id="IPR029044">
    <property type="entry name" value="Nucleotide-diphossugar_trans"/>
</dbReference>
<keyword evidence="4" id="KW-0808">Transferase</keyword>
<reference evidence="3" key="2">
    <citation type="submission" date="2023-07" db="EMBL/GenBank/DDBJ databases">
        <authorList>
            <person name="Aydin F."/>
            <person name="Tarhane S."/>
            <person name="Saticioglu I.B."/>
            <person name="Karakaya E."/>
            <person name="Abay S."/>
            <person name="Guran O."/>
            <person name="Bozkurt E."/>
            <person name="Uzum N."/>
            <person name="Olgun K."/>
            <person name="Jablonski D."/>
        </authorList>
    </citation>
    <scope>NUCLEOTIDE SEQUENCE</scope>
    <source>
        <strain evidence="3">Faydin-H75</strain>
    </source>
</reference>
<feature type="transmembrane region" description="Helical" evidence="1">
    <location>
        <begin position="307"/>
        <end position="327"/>
    </location>
</feature>
<evidence type="ECO:0000256" key="1">
    <source>
        <dbReference type="SAM" id="Phobius"/>
    </source>
</evidence>
<reference evidence="3 5" key="3">
    <citation type="journal article" date="2024" name="Syst. Appl. Microbiol.">
        <title>Helicobacter cappadocius sp. nov., from lizards: The first psychrotrophic Helicobacter species.</title>
        <authorList>
            <person name="Aydin F."/>
            <person name="Tarhane S."/>
            <person name="Karakaya E."/>
            <person name="Abay S."/>
            <person name="Kayman T."/>
            <person name="Guran O."/>
            <person name="Bozkurt E."/>
            <person name="Uzum N."/>
            <person name="Avci A."/>
            <person name="Olgun K."/>
            <person name="Jablonski D."/>
            <person name="Guran C."/>
            <person name="Burcin Saticioglu I."/>
        </authorList>
    </citation>
    <scope>NUCLEOTIDE SEQUENCE [LARGE SCALE GENOMIC DNA]</scope>
    <source>
        <strain evidence="3">Faydin-H75</strain>
        <strain evidence="5">faydin-H76</strain>
    </source>
</reference>
<name>A0AA90Q2W0_9HELI</name>
<dbReference type="AlphaFoldDB" id="A0AA90Q2W0"/>
<gene>
    <name evidence="3" type="ORF">Q5I04_04685</name>
    <name evidence="4" type="ORF">Q5I06_05000</name>
</gene>
<dbReference type="SUPFAM" id="SSF53448">
    <property type="entry name" value="Nucleotide-diphospho-sugar transferases"/>
    <property type="match status" value="1"/>
</dbReference>
<dbReference type="Gene3D" id="3.90.550.10">
    <property type="entry name" value="Spore Coat Polysaccharide Biosynthesis Protein SpsA, Chain A"/>
    <property type="match status" value="1"/>
</dbReference>
<evidence type="ECO:0000313" key="6">
    <source>
        <dbReference type="Proteomes" id="UP001240777"/>
    </source>
</evidence>
<dbReference type="EC" id="2.4.-.-" evidence="4"/>
<dbReference type="EMBL" id="JAUPEV010000006">
    <property type="protein sequence ID" value="MDO7253204.1"/>
    <property type="molecule type" value="Genomic_DNA"/>
</dbReference>
<protein>
    <submittedName>
        <fullName evidence="4">Glycosyltransferase</fullName>
        <ecNumber evidence="4">2.4.-.-</ecNumber>
    </submittedName>
</protein>
<sequence length="333" mass="39414">MIDLSVIIPIYNVEDYLRECLDCVISQSLENIQIICINDGSTDKSLSIILEYARRDARIEVVDKKNSGYGHSCNIGIHKALGKYIAILEPDDFIDLSMYENLIKIAQRADLDIVKCAYYEYFDSTKQKDSYMVLPRWTQNITPSNEVFDTKEFPSLLFYHPSIWAGVYKREFLMENNIRFVEAKGASWVDNPFFIQTMCLAKKISYTTKPYYFYRQSNPNSSSNLINFSVPLERMRDMNEFLIHHKEMPTLVFVLILKKYIRYLLLSIYIAKNQKIPDSRIESEIYILIDNIIENFKMPKMLKLRFLSLRFFPLGVIYHLYSVLRWIKYRFLK</sequence>
<keyword evidence="1" id="KW-0812">Transmembrane</keyword>
<evidence type="ECO:0000313" key="4">
    <source>
        <dbReference type="EMBL" id="MDP2539128.1"/>
    </source>
</evidence>
<dbReference type="Proteomes" id="UP001240777">
    <property type="component" value="Unassembled WGS sequence"/>
</dbReference>
<evidence type="ECO:0000259" key="2">
    <source>
        <dbReference type="Pfam" id="PF00535"/>
    </source>
</evidence>
<dbReference type="PANTHER" id="PTHR22916">
    <property type="entry name" value="GLYCOSYLTRANSFERASE"/>
    <property type="match status" value="1"/>
</dbReference>
<evidence type="ECO:0000313" key="5">
    <source>
        <dbReference type="Proteomes" id="UP001177258"/>
    </source>
</evidence>
<comment type="caution">
    <text evidence="4">The sequence shown here is derived from an EMBL/GenBank/DDBJ whole genome shotgun (WGS) entry which is preliminary data.</text>
</comment>
<dbReference type="Proteomes" id="UP001177258">
    <property type="component" value="Unassembled WGS sequence"/>
</dbReference>
<feature type="domain" description="Glycosyltransferase 2-like" evidence="2">
    <location>
        <begin position="5"/>
        <end position="139"/>
    </location>
</feature>
<dbReference type="RefSeq" id="WP_305517051.1">
    <property type="nucleotide sequence ID" value="NZ_JAUPEV010000006.1"/>
</dbReference>
<evidence type="ECO:0000313" key="3">
    <source>
        <dbReference type="EMBL" id="MDO7253204.1"/>
    </source>
</evidence>
<dbReference type="CDD" id="cd00761">
    <property type="entry name" value="Glyco_tranf_GTA_type"/>
    <property type="match status" value="1"/>
</dbReference>
<organism evidence="4 5">
    <name type="scientific">Helicobacter cappadocius</name>
    <dbReference type="NCBI Taxonomy" id="3063998"/>
    <lineage>
        <taxon>Bacteria</taxon>
        <taxon>Pseudomonadati</taxon>
        <taxon>Campylobacterota</taxon>
        <taxon>Epsilonproteobacteria</taxon>
        <taxon>Campylobacterales</taxon>
        <taxon>Helicobacteraceae</taxon>
        <taxon>Helicobacter</taxon>
    </lineage>
</organism>
<dbReference type="PANTHER" id="PTHR22916:SF3">
    <property type="entry name" value="UDP-GLCNAC:BETAGAL BETA-1,3-N-ACETYLGLUCOSAMINYLTRANSFERASE-LIKE PROTEIN 1"/>
    <property type="match status" value="1"/>
</dbReference>
<dbReference type="EMBL" id="JAUYZK010000006">
    <property type="protein sequence ID" value="MDP2539128.1"/>
    <property type="molecule type" value="Genomic_DNA"/>
</dbReference>
<dbReference type="GO" id="GO:0016758">
    <property type="term" value="F:hexosyltransferase activity"/>
    <property type="evidence" value="ECO:0007669"/>
    <property type="project" value="UniProtKB-ARBA"/>
</dbReference>
<keyword evidence="6" id="KW-1185">Reference proteome</keyword>